<gene>
    <name evidence="1" type="ORF">DPMN_169879</name>
</gene>
<dbReference type="EMBL" id="JAIWYP010000009">
    <property type="protein sequence ID" value="KAH3768659.1"/>
    <property type="molecule type" value="Genomic_DNA"/>
</dbReference>
<evidence type="ECO:0000313" key="2">
    <source>
        <dbReference type="Proteomes" id="UP000828390"/>
    </source>
</evidence>
<protein>
    <submittedName>
        <fullName evidence="1">Uncharacterized protein</fullName>
    </submittedName>
</protein>
<keyword evidence="2" id="KW-1185">Reference proteome</keyword>
<accession>A0A9D4DYH7</accession>
<reference evidence="1" key="2">
    <citation type="submission" date="2020-11" db="EMBL/GenBank/DDBJ databases">
        <authorList>
            <person name="McCartney M.A."/>
            <person name="Auch B."/>
            <person name="Kono T."/>
            <person name="Mallez S."/>
            <person name="Becker A."/>
            <person name="Gohl D.M."/>
            <person name="Silverstein K.A.T."/>
            <person name="Koren S."/>
            <person name="Bechman K.B."/>
            <person name="Herman A."/>
            <person name="Abrahante J.E."/>
            <person name="Garbe J."/>
        </authorList>
    </citation>
    <scope>NUCLEOTIDE SEQUENCE</scope>
    <source>
        <strain evidence="1">Duluth1</strain>
        <tissue evidence="1">Whole animal</tissue>
    </source>
</reference>
<comment type="caution">
    <text evidence="1">The sequence shown here is derived from an EMBL/GenBank/DDBJ whole genome shotgun (WGS) entry which is preliminary data.</text>
</comment>
<name>A0A9D4DYH7_DREPO</name>
<sequence>MPVLTNIHSVPPVTLSTTSVVSTAAARVCATPDLMIISSVPPVTRSTTSVVSTAASVCDMPDLTNINSVPPVTRSTTRVVTTAAASVCAAPVLTNINSCPPVTLSTTSVVSTAMHYSDRVESVPNRNSVDRDSEHVSVVPRHVHGQPLMYLPAGTSVRSFPDQHPFLYHVKHWNISR</sequence>
<proteinExistence type="predicted"/>
<dbReference type="AlphaFoldDB" id="A0A9D4DYH7"/>
<evidence type="ECO:0000313" key="1">
    <source>
        <dbReference type="EMBL" id="KAH3768659.1"/>
    </source>
</evidence>
<organism evidence="1 2">
    <name type="scientific">Dreissena polymorpha</name>
    <name type="common">Zebra mussel</name>
    <name type="synonym">Mytilus polymorpha</name>
    <dbReference type="NCBI Taxonomy" id="45954"/>
    <lineage>
        <taxon>Eukaryota</taxon>
        <taxon>Metazoa</taxon>
        <taxon>Spiralia</taxon>
        <taxon>Lophotrochozoa</taxon>
        <taxon>Mollusca</taxon>
        <taxon>Bivalvia</taxon>
        <taxon>Autobranchia</taxon>
        <taxon>Heteroconchia</taxon>
        <taxon>Euheterodonta</taxon>
        <taxon>Imparidentia</taxon>
        <taxon>Neoheterodontei</taxon>
        <taxon>Myida</taxon>
        <taxon>Dreissenoidea</taxon>
        <taxon>Dreissenidae</taxon>
        <taxon>Dreissena</taxon>
    </lineage>
</organism>
<dbReference type="Proteomes" id="UP000828390">
    <property type="component" value="Unassembled WGS sequence"/>
</dbReference>
<reference evidence="1" key="1">
    <citation type="journal article" date="2019" name="bioRxiv">
        <title>The Genome of the Zebra Mussel, Dreissena polymorpha: A Resource for Invasive Species Research.</title>
        <authorList>
            <person name="McCartney M.A."/>
            <person name="Auch B."/>
            <person name="Kono T."/>
            <person name="Mallez S."/>
            <person name="Zhang Y."/>
            <person name="Obille A."/>
            <person name="Becker A."/>
            <person name="Abrahante J.E."/>
            <person name="Garbe J."/>
            <person name="Badalamenti J.P."/>
            <person name="Herman A."/>
            <person name="Mangelson H."/>
            <person name="Liachko I."/>
            <person name="Sullivan S."/>
            <person name="Sone E.D."/>
            <person name="Koren S."/>
            <person name="Silverstein K.A.T."/>
            <person name="Beckman K.B."/>
            <person name="Gohl D.M."/>
        </authorList>
    </citation>
    <scope>NUCLEOTIDE SEQUENCE</scope>
    <source>
        <strain evidence="1">Duluth1</strain>
        <tissue evidence="1">Whole animal</tissue>
    </source>
</reference>